<dbReference type="InterPro" id="IPR050155">
    <property type="entry name" value="HAD-like_hydrolase_sf"/>
</dbReference>
<organism evidence="1">
    <name type="scientific">Paenibacillus sp. BIHB 4019</name>
    <dbReference type="NCBI Taxonomy" id="1870819"/>
    <lineage>
        <taxon>Bacteria</taxon>
        <taxon>Bacillati</taxon>
        <taxon>Bacillota</taxon>
        <taxon>Bacilli</taxon>
        <taxon>Bacillales</taxon>
        <taxon>Paenibacillaceae</taxon>
        <taxon>Paenibacillus</taxon>
    </lineage>
</organism>
<dbReference type="InterPro" id="IPR023214">
    <property type="entry name" value="HAD_sf"/>
</dbReference>
<dbReference type="NCBIfam" id="TIGR01549">
    <property type="entry name" value="HAD-SF-IA-v1"/>
    <property type="match status" value="1"/>
</dbReference>
<reference evidence="1" key="1">
    <citation type="submission" date="2016-08" db="EMBL/GenBank/DDBJ databases">
        <title>Complete Genome Seqeunce of Paenibacillus sp. BIHB 4019 from tea rhizoplane.</title>
        <authorList>
            <person name="Thakur R."/>
            <person name="Swarnkar M.K."/>
            <person name="Gulati A."/>
        </authorList>
    </citation>
    <scope>NUCLEOTIDE SEQUENCE [LARGE SCALE GENOMIC DNA]</scope>
    <source>
        <strain evidence="1">BIHB4019</strain>
    </source>
</reference>
<dbReference type="PANTHER" id="PTHR43434">
    <property type="entry name" value="PHOSPHOGLYCOLATE PHOSPHATASE"/>
    <property type="match status" value="1"/>
</dbReference>
<dbReference type="SFLD" id="SFLDS00003">
    <property type="entry name" value="Haloacid_Dehalogenase"/>
    <property type="match status" value="1"/>
</dbReference>
<accession>A0A1B2DNP5</accession>
<dbReference type="InterPro" id="IPR036412">
    <property type="entry name" value="HAD-like_sf"/>
</dbReference>
<dbReference type="InterPro" id="IPR041492">
    <property type="entry name" value="HAD_2"/>
</dbReference>
<name>A0A1B2DNP5_9BACL</name>
<dbReference type="SFLD" id="SFLDG01129">
    <property type="entry name" value="C1.5:_HAD__Beta-PGM__Phosphata"/>
    <property type="match status" value="1"/>
</dbReference>
<evidence type="ECO:0008006" key="2">
    <source>
        <dbReference type="Google" id="ProtNLM"/>
    </source>
</evidence>
<dbReference type="SUPFAM" id="SSF56784">
    <property type="entry name" value="HAD-like"/>
    <property type="match status" value="1"/>
</dbReference>
<dbReference type="InterPro" id="IPR006439">
    <property type="entry name" value="HAD-SF_hydro_IA"/>
</dbReference>
<dbReference type="EMBL" id="CP016808">
    <property type="protein sequence ID" value="ANY69324.1"/>
    <property type="molecule type" value="Genomic_DNA"/>
</dbReference>
<dbReference type="RefSeq" id="WP_099520354.1">
    <property type="nucleotide sequence ID" value="NZ_CP016808.1"/>
</dbReference>
<evidence type="ECO:0000313" key="1">
    <source>
        <dbReference type="EMBL" id="ANY69324.1"/>
    </source>
</evidence>
<dbReference type="GO" id="GO:0005829">
    <property type="term" value="C:cytosol"/>
    <property type="evidence" value="ECO:0007669"/>
    <property type="project" value="TreeGrafter"/>
</dbReference>
<dbReference type="PANTHER" id="PTHR43434:SF1">
    <property type="entry name" value="PHOSPHOGLYCOLATE PHOSPHATASE"/>
    <property type="match status" value="1"/>
</dbReference>
<sequence length="211" mass="23989">MKLLDQYDIFIFDFDGTIADTLPLCFESFRQVFGKYNGVLLSDKEIESWFGPSEVGIIKNNLTQQENLGSAIELYYQVYEKEHERLVNKSLSVNAMLNTLLDHKKDVGIVTGKGRRSFDISLNKLELAKYFSFCITGDDVSHPKPDKEGIQKILSYYNTPNIKAVYFGDSNADIEAARNANVASVGVSWFLDNKFYTNPDYISLHPLDLMN</sequence>
<dbReference type="GO" id="GO:0006281">
    <property type="term" value="P:DNA repair"/>
    <property type="evidence" value="ECO:0007669"/>
    <property type="project" value="TreeGrafter"/>
</dbReference>
<protein>
    <recommendedName>
        <fullName evidence="2">HAD family hydrolase</fullName>
    </recommendedName>
</protein>
<dbReference type="InterPro" id="IPR023198">
    <property type="entry name" value="PGP-like_dom2"/>
</dbReference>
<gene>
    <name evidence="1" type="ORF">BBD42_24685</name>
</gene>
<dbReference type="AlphaFoldDB" id="A0A1B2DNP5"/>
<dbReference type="Gene3D" id="3.40.50.1000">
    <property type="entry name" value="HAD superfamily/HAD-like"/>
    <property type="match status" value="1"/>
</dbReference>
<dbReference type="Pfam" id="PF13419">
    <property type="entry name" value="HAD_2"/>
    <property type="match status" value="1"/>
</dbReference>
<dbReference type="GO" id="GO:0008967">
    <property type="term" value="F:phosphoglycolate phosphatase activity"/>
    <property type="evidence" value="ECO:0007669"/>
    <property type="project" value="TreeGrafter"/>
</dbReference>
<dbReference type="Gene3D" id="1.10.150.240">
    <property type="entry name" value="Putative phosphatase, domain 2"/>
    <property type="match status" value="1"/>
</dbReference>
<proteinExistence type="predicted"/>